<protein>
    <submittedName>
        <fullName evidence="1">TIGR02444 family protein</fullName>
    </submittedName>
</protein>
<dbReference type="EMBL" id="JACEMT010000038">
    <property type="protein sequence ID" value="MBA4501659.1"/>
    <property type="molecule type" value="Genomic_DNA"/>
</dbReference>
<proteinExistence type="predicted"/>
<keyword evidence="2" id="KW-1185">Reference proteome</keyword>
<dbReference type="Pfam" id="PF09523">
    <property type="entry name" value="DUF2390"/>
    <property type="match status" value="1"/>
</dbReference>
<evidence type="ECO:0000313" key="2">
    <source>
        <dbReference type="Proteomes" id="UP000538931"/>
    </source>
</evidence>
<name>A0A7W2ABP4_9GAMM</name>
<accession>A0A7W2ABP4</accession>
<reference evidence="1 2" key="1">
    <citation type="submission" date="2020-07" db="EMBL/GenBank/DDBJ databases">
        <title>Bacterium isolated from marien macroalgae.</title>
        <authorList>
            <person name="Zhu K."/>
            <person name="Lu D."/>
            <person name="Du Z."/>
        </authorList>
    </citation>
    <scope>NUCLEOTIDE SEQUENCE [LARGE SCALE GENOMIC DNA]</scope>
    <source>
        <strain evidence="1 2">3-1745</strain>
    </source>
</reference>
<sequence length="171" mass="19194">MALDNPLWHYALALYAEPGIESTCLQLQRQGAAINRLLLACWLGGRGVVLDAARWRQLDSAWRTEITEPLRLIRYRVRALREQQPETGACYQALRQAELAAEQVELMQLYHTAIAWPVDPARAGRALIRGNLISYCRMLSQASDWDELTQLADAAAELSGGESELSPGRKY</sequence>
<dbReference type="NCBIfam" id="TIGR02444">
    <property type="entry name" value="TIGR02444 family protein"/>
    <property type="match status" value="1"/>
</dbReference>
<dbReference type="RefSeq" id="WP_181737737.1">
    <property type="nucleotide sequence ID" value="NZ_JACEMT010000038.1"/>
</dbReference>
<comment type="caution">
    <text evidence="1">The sequence shown here is derived from an EMBL/GenBank/DDBJ whole genome shotgun (WGS) entry which is preliminary data.</text>
</comment>
<organism evidence="1 2">
    <name type="scientific">Marinobacterium marinum</name>
    <dbReference type="NCBI Taxonomy" id="2756129"/>
    <lineage>
        <taxon>Bacteria</taxon>
        <taxon>Pseudomonadati</taxon>
        <taxon>Pseudomonadota</taxon>
        <taxon>Gammaproteobacteria</taxon>
        <taxon>Oceanospirillales</taxon>
        <taxon>Oceanospirillaceae</taxon>
        <taxon>Marinobacterium</taxon>
    </lineage>
</organism>
<dbReference type="Proteomes" id="UP000538931">
    <property type="component" value="Unassembled WGS sequence"/>
</dbReference>
<dbReference type="InterPro" id="IPR012659">
    <property type="entry name" value="CHP02444"/>
</dbReference>
<evidence type="ECO:0000313" key="1">
    <source>
        <dbReference type="EMBL" id="MBA4501659.1"/>
    </source>
</evidence>
<gene>
    <name evidence="1" type="ORF">H1S06_04705</name>
</gene>
<dbReference type="AlphaFoldDB" id="A0A7W2ABP4"/>